<sequence>MVCMDETSEQLVADFAELFLAHPGQWQRFDYEYKRQGSVAPFLFFEPLQGQRRVRVTDHHARRDWAEGLRELSDAWYPEAEKIVLVLDNLNTHSPASFYVTFEPEETRWLAQHFEFHSTPKHGSWLNTESASNCSVAEIELSMSKQCLDRRIPVAAILVSEAKAREDEHNAHTVKVDWQFTTANAWIKLEHLHPRIQD</sequence>
<dbReference type="InterPro" id="IPR038717">
    <property type="entry name" value="Tc1-like_DDE_dom"/>
</dbReference>
<organism evidence="2">
    <name type="scientific">marine sediment metagenome</name>
    <dbReference type="NCBI Taxonomy" id="412755"/>
    <lineage>
        <taxon>unclassified sequences</taxon>
        <taxon>metagenomes</taxon>
        <taxon>ecological metagenomes</taxon>
    </lineage>
</organism>
<reference evidence="2" key="1">
    <citation type="journal article" date="2014" name="Front. Microbiol.">
        <title>High frequency of phylogenetically diverse reductive dehalogenase-homologous genes in deep subseafloor sedimentary metagenomes.</title>
        <authorList>
            <person name="Kawai M."/>
            <person name="Futagami T."/>
            <person name="Toyoda A."/>
            <person name="Takaki Y."/>
            <person name="Nishi S."/>
            <person name="Hori S."/>
            <person name="Arai W."/>
            <person name="Tsubouchi T."/>
            <person name="Morono Y."/>
            <person name="Uchiyama I."/>
            <person name="Ito T."/>
            <person name="Fujiyama A."/>
            <person name="Inagaki F."/>
            <person name="Takami H."/>
        </authorList>
    </citation>
    <scope>NUCLEOTIDE SEQUENCE</scope>
    <source>
        <strain evidence="2">Expedition CK06-06</strain>
    </source>
</reference>
<evidence type="ECO:0000313" key="2">
    <source>
        <dbReference type="EMBL" id="GAG15961.1"/>
    </source>
</evidence>
<proteinExistence type="predicted"/>
<dbReference type="Pfam" id="PF13358">
    <property type="entry name" value="DDE_3"/>
    <property type="match status" value="1"/>
</dbReference>
<accession>X0WTE0</accession>
<dbReference type="EMBL" id="BARS01035193">
    <property type="protein sequence ID" value="GAG15961.1"/>
    <property type="molecule type" value="Genomic_DNA"/>
</dbReference>
<gene>
    <name evidence="2" type="ORF">S01H1_54262</name>
</gene>
<comment type="caution">
    <text evidence="2">The sequence shown here is derived from an EMBL/GenBank/DDBJ whole genome shotgun (WGS) entry which is preliminary data.</text>
</comment>
<evidence type="ECO:0000259" key="1">
    <source>
        <dbReference type="Pfam" id="PF13358"/>
    </source>
</evidence>
<feature type="domain" description="Tc1-like transposase DDE" evidence="1">
    <location>
        <begin position="1"/>
        <end position="127"/>
    </location>
</feature>
<name>X0WTE0_9ZZZZ</name>
<protein>
    <recommendedName>
        <fullName evidence="1">Tc1-like transposase DDE domain-containing protein</fullName>
    </recommendedName>
</protein>
<dbReference type="AlphaFoldDB" id="X0WTE0"/>